<evidence type="ECO:0000313" key="5">
    <source>
        <dbReference type="Proteomes" id="UP001155901"/>
    </source>
</evidence>
<dbReference type="EMBL" id="JAHTGR010000002">
    <property type="protein sequence ID" value="MBV6319947.1"/>
    <property type="molecule type" value="Genomic_DNA"/>
</dbReference>
<evidence type="ECO:0000256" key="1">
    <source>
        <dbReference type="SAM" id="MobiDB-lite"/>
    </source>
</evidence>
<comment type="caution">
    <text evidence="3">The sequence shown here is derived from an EMBL/GenBank/DDBJ whole genome shotgun (WGS) entry which is preliminary data.</text>
</comment>
<feature type="transmembrane region" description="Helical" evidence="2">
    <location>
        <begin position="138"/>
        <end position="156"/>
    </location>
</feature>
<feature type="transmembrane region" description="Helical" evidence="2">
    <location>
        <begin position="84"/>
        <end position="103"/>
    </location>
</feature>
<proteinExistence type="predicted"/>
<feature type="transmembrane region" description="Helical" evidence="2">
    <location>
        <begin position="109"/>
        <end position="126"/>
    </location>
</feature>
<organism evidence="3 5">
    <name type="scientific">Duganella violaceipulchra</name>
    <dbReference type="NCBI Taxonomy" id="2849652"/>
    <lineage>
        <taxon>Bacteria</taxon>
        <taxon>Pseudomonadati</taxon>
        <taxon>Pseudomonadota</taxon>
        <taxon>Betaproteobacteria</taxon>
        <taxon>Burkholderiales</taxon>
        <taxon>Oxalobacteraceae</taxon>
        <taxon>Telluria group</taxon>
        <taxon>Duganella</taxon>
    </lineage>
</organism>
<evidence type="ECO:0000313" key="3">
    <source>
        <dbReference type="EMBL" id="MBV6319947.1"/>
    </source>
</evidence>
<dbReference type="Proteomes" id="UP001155901">
    <property type="component" value="Unassembled WGS sequence"/>
</dbReference>
<feature type="transmembrane region" description="Helical" evidence="2">
    <location>
        <begin position="431"/>
        <end position="450"/>
    </location>
</feature>
<reference evidence="3" key="1">
    <citation type="submission" date="2021-07" db="EMBL/GenBank/DDBJ databases">
        <title>Characterization of violacein-producing bacteria and related species.</title>
        <authorList>
            <person name="Wilson H.S."/>
            <person name="De Leon M.E."/>
        </authorList>
    </citation>
    <scope>NUCLEOTIDE SEQUENCE</scope>
    <source>
        <strain evidence="3">HSC-15S17</strain>
    </source>
</reference>
<feature type="region of interest" description="Disordered" evidence="1">
    <location>
        <begin position="1"/>
        <end position="23"/>
    </location>
</feature>
<feature type="transmembrane region" description="Helical" evidence="2">
    <location>
        <begin position="168"/>
        <end position="188"/>
    </location>
</feature>
<sequence length="531" mass="57525">MKWFKKKSAAQPGVPAAPSQGARRKRSGAPVALVILLVLSTVFFSLLVGVGGGIFAVAALLPVALFFVMAMTGSFSSFHFGGEGAFWAIFLSVVGTAFLDTISPVHTRGLVTVILMLLSFMAARGLRVFIGESSMGKAMVLLIGVFFITGLAGAIHSHPHLRATLYQAAYNLKLPLMIGLGFAVTLGDRSLRRFWRVQQAVLFISVLGCLFQLASPHLYHMVARGGANLGGANPLIPFLPLMAGPFSHPGVMAFTASLFFCLFVVRQLCGDGNRWENYFTMAGFLGIMLISGERQETFDGLIAALILVFISRVRYSIRAMVAVSLLVVVAAATLLAALGEDRVTRMAAEHGLAPSTHALEMPRAIMYNDAFYLARREFPLGTGFGTYGGDASKNFDRSVYESLGYHRYWWYRADLYLLDTYWPNLFAESGFLGGGAVLLFAMMMLGYALYQAWRVTDPGARLWWRMALVGQLLAFGSALTGPSYGDPSTVGVPFLFFGMAYMRARQLRLAQGAAAPAPSNGTVAAVPMRFA</sequence>
<feature type="transmembrane region" description="Helical" evidence="2">
    <location>
        <begin position="54"/>
        <end position="72"/>
    </location>
</feature>
<feature type="transmembrane region" description="Helical" evidence="2">
    <location>
        <begin position="200"/>
        <end position="219"/>
    </location>
</feature>
<keyword evidence="6" id="KW-1185">Reference proteome</keyword>
<reference evidence="4" key="2">
    <citation type="submission" date="2022-03" db="EMBL/GenBank/DDBJ databases">
        <title>Genome Encyclopedia of Bacteria and Archaea VI: Functional Genomics of Type Strains.</title>
        <authorList>
            <person name="Whitman W."/>
        </authorList>
    </citation>
    <scope>NUCLEOTIDE SEQUENCE</scope>
    <source>
        <strain evidence="4">HSC-15S17</strain>
    </source>
</reference>
<keyword evidence="2" id="KW-0812">Transmembrane</keyword>
<keyword evidence="2" id="KW-1133">Transmembrane helix</keyword>
<evidence type="ECO:0000313" key="6">
    <source>
        <dbReference type="Proteomes" id="UP001162889"/>
    </source>
</evidence>
<dbReference type="AlphaFoldDB" id="A0AA41L3N2"/>
<dbReference type="RefSeq" id="WP_217940619.1">
    <property type="nucleotide sequence ID" value="NZ_JAHTGR010000002.1"/>
</dbReference>
<feature type="transmembrane region" description="Helical" evidence="2">
    <location>
        <begin position="29"/>
        <end position="48"/>
    </location>
</feature>
<feature type="transmembrane region" description="Helical" evidence="2">
    <location>
        <begin position="462"/>
        <end position="481"/>
    </location>
</feature>
<keyword evidence="2" id="KW-0472">Membrane</keyword>
<accession>A0AA41L3N2</accession>
<dbReference type="Proteomes" id="UP001162889">
    <property type="component" value="Unassembled WGS sequence"/>
</dbReference>
<evidence type="ECO:0008006" key="7">
    <source>
        <dbReference type="Google" id="ProtNLM"/>
    </source>
</evidence>
<feature type="transmembrane region" description="Helical" evidence="2">
    <location>
        <begin position="239"/>
        <end position="263"/>
    </location>
</feature>
<feature type="transmembrane region" description="Helical" evidence="2">
    <location>
        <begin position="320"/>
        <end position="339"/>
    </location>
</feature>
<gene>
    <name evidence="3" type="ORF">KVP70_03290</name>
    <name evidence="4" type="ORF">L1274_004051</name>
</gene>
<protein>
    <recommendedName>
        <fullName evidence="7">O-antigen ligase domain-containing protein</fullName>
    </recommendedName>
</protein>
<name>A0AA41L3N2_9BURK</name>
<evidence type="ECO:0000256" key="2">
    <source>
        <dbReference type="SAM" id="Phobius"/>
    </source>
</evidence>
<dbReference type="EMBL" id="JALJZU010000008">
    <property type="protein sequence ID" value="MCP2010311.1"/>
    <property type="molecule type" value="Genomic_DNA"/>
</dbReference>
<evidence type="ECO:0000313" key="4">
    <source>
        <dbReference type="EMBL" id="MCP2010311.1"/>
    </source>
</evidence>